<dbReference type="GO" id="GO:0005886">
    <property type="term" value="C:plasma membrane"/>
    <property type="evidence" value="ECO:0007669"/>
    <property type="project" value="TreeGrafter"/>
</dbReference>
<dbReference type="Pfam" id="PF00005">
    <property type="entry name" value="ABC_tran"/>
    <property type="match status" value="1"/>
</dbReference>
<dbReference type="PANTHER" id="PTHR24220">
    <property type="entry name" value="IMPORT ATP-BINDING PROTEIN"/>
    <property type="match status" value="1"/>
</dbReference>
<dbReference type="PANTHER" id="PTHR24220:SF86">
    <property type="entry name" value="ABC TRANSPORTER ABCH.1"/>
    <property type="match status" value="1"/>
</dbReference>
<gene>
    <name evidence="5" type="ORF">LCGC14_2417710</name>
</gene>
<dbReference type="PROSITE" id="PS00211">
    <property type="entry name" value="ABC_TRANSPORTER_1"/>
    <property type="match status" value="1"/>
</dbReference>
<dbReference type="CDD" id="cd03255">
    <property type="entry name" value="ABC_MJ0796_LolCDE_FtsE"/>
    <property type="match status" value="1"/>
</dbReference>
<evidence type="ECO:0000259" key="4">
    <source>
        <dbReference type="PROSITE" id="PS50893"/>
    </source>
</evidence>
<name>A0A0F9BQP7_9ZZZZ</name>
<dbReference type="GO" id="GO:0016887">
    <property type="term" value="F:ATP hydrolysis activity"/>
    <property type="evidence" value="ECO:0007669"/>
    <property type="project" value="InterPro"/>
</dbReference>
<dbReference type="GO" id="GO:0098796">
    <property type="term" value="C:membrane protein complex"/>
    <property type="evidence" value="ECO:0007669"/>
    <property type="project" value="UniProtKB-ARBA"/>
</dbReference>
<dbReference type="GO" id="GO:0022857">
    <property type="term" value="F:transmembrane transporter activity"/>
    <property type="evidence" value="ECO:0007669"/>
    <property type="project" value="TreeGrafter"/>
</dbReference>
<feature type="non-terminal residue" evidence="5">
    <location>
        <position position="1"/>
    </location>
</feature>
<dbReference type="PROSITE" id="PS50893">
    <property type="entry name" value="ABC_TRANSPORTER_2"/>
    <property type="match status" value="1"/>
</dbReference>
<comment type="caution">
    <text evidence="5">The sequence shown here is derived from an EMBL/GenBank/DDBJ whole genome shotgun (WGS) entry which is preliminary data.</text>
</comment>
<keyword evidence="2" id="KW-0547">Nucleotide-binding</keyword>
<dbReference type="AlphaFoldDB" id="A0A0F9BQP7"/>
<protein>
    <recommendedName>
        <fullName evidence="4">ABC transporter domain-containing protein</fullName>
    </recommendedName>
</protein>
<dbReference type="FunFam" id="3.40.50.300:FF:000032">
    <property type="entry name" value="Export ABC transporter ATP-binding protein"/>
    <property type="match status" value="1"/>
</dbReference>
<organism evidence="5">
    <name type="scientific">marine sediment metagenome</name>
    <dbReference type="NCBI Taxonomy" id="412755"/>
    <lineage>
        <taxon>unclassified sequences</taxon>
        <taxon>metagenomes</taxon>
        <taxon>ecological metagenomes</taxon>
    </lineage>
</organism>
<dbReference type="InterPro" id="IPR017911">
    <property type="entry name" value="MacB-like_ATP-bd"/>
</dbReference>
<evidence type="ECO:0000256" key="2">
    <source>
        <dbReference type="ARBA" id="ARBA00022741"/>
    </source>
</evidence>
<dbReference type="SUPFAM" id="SSF52540">
    <property type="entry name" value="P-loop containing nucleoside triphosphate hydrolases"/>
    <property type="match status" value="1"/>
</dbReference>
<evidence type="ECO:0000256" key="1">
    <source>
        <dbReference type="ARBA" id="ARBA00022448"/>
    </source>
</evidence>
<dbReference type="EMBL" id="LAZR01036683">
    <property type="protein sequence ID" value="KKL24199.1"/>
    <property type="molecule type" value="Genomic_DNA"/>
</dbReference>
<sequence>ELVRLENVHRHYRMGASTVRALDGVTFAISEGEYVAVMGHSGSGKSTLLNVVGCLDRPTDGQYFLGGQDVSSMTDAQLSDIRGQNIGFVFQSFNLIPQLTILANIEVPLFYQGMPRQLRHTRSMELAEMVGLGDRVRHRPTELSGGQQQRVALARALANDPLVLLADEPTGNLDSHTTQDILQLFDDLWRRGSTIITVTHETDVAARAQRTIRLADGQVESDVWTSPEGQRP</sequence>
<proteinExistence type="predicted"/>
<keyword evidence="3" id="KW-0067">ATP-binding</keyword>
<dbReference type="GO" id="GO:0005524">
    <property type="term" value="F:ATP binding"/>
    <property type="evidence" value="ECO:0007669"/>
    <property type="project" value="UniProtKB-KW"/>
</dbReference>
<evidence type="ECO:0000256" key="3">
    <source>
        <dbReference type="ARBA" id="ARBA00022840"/>
    </source>
</evidence>
<reference evidence="5" key="1">
    <citation type="journal article" date="2015" name="Nature">
        <title>Complex archaea that bridge the gap between prokaryotes and eukaryotes.</title>
        <authorList>
            <person name="Spang A."/>
            <person name="Saw J.H."/>
            <person name="Jorgensen S.L."/>
            <person name="Zaremba-Niedzwiedzka K."/>
            <person name="Martijn J."/>
            <person name="Lind A.E."/>
            <person name="van Eijk R."/>
            <person name="Schleper C."/>
            <person name="Guy L."/>
            <person name="Ettema T.J."/>
        </authorList>
    </citation>
    <scope>NUCLEOTIDE SEQUENCE</scope>
</reference>
<dbReference type="InterPro" id="IPR017871">
    <property type="entry name" value="ABC_transporter-like_CS"/>
</dbReference>
<dbReference type="Gene3D" id="3.40.50.300">
    <property type="entry name" value="P-loop containing nucleotide triphosphate hydrolases"/>
    <property type="match status" value="1"/>
</dbReference>
<accession>A0A0F9BQP7</accession>
<dbReference type="InterPro" id="IPR015854">
    <property type="entry name" value="ABC_transpr_LolD-like"/>
</dbReference>
<dbReference type="InterPro" id="IPR003439">
    <property type="entry name" value="ABC_transporter-like_ATP-bd"/>
</dbReference>
<dbReference type="InterPro" id="IPR027417">
    <property type="entry name" value="P-loop_NTPase"/>
</dbReference>
<dbReference type="SMART" id="SM00382">
    <property type="entry name" value="AAA"/>
    <property type="match status" value="1"/>
</dbReference>
<keyword evidence="1" id="KW-0813">Transport</keyword>
<evidence type="ECO:0000313" key="5">
    <source>
        <dbReference type="EMBL" id="KKL24199.1"/>
    </source>
</evidence>
<feature type="domain" description="ABC transporter" evidence="4">
    <location>
        <begin position="3"/>
        <end position="232"/>
    </location>
</feature>
<dbReference type="InterPro" id="IPR003593">
    <property type="entry name" value="AAA+_ATPase"/>
</dbReference>